<dbReference type="Gene3D" id="2.40.170.20">
    <property type="entry name" value="TonB-dependent receptor, beta-barrel domain"/>
    <property type="match status" value="1"/>
</dbReference>
<keyword evidence="3 12" id="KW-1134">Transmembrane beta strand</keyword>
<evidence type="ECO:0000313" key="16">
    <source>
        <dbReference type="EMBL" id="VXB60332.1"/>
    </source>
</evidence>
<keyword evidence="2 12" id="KW-0813">Transport</keyword>
<dbReference type="InterPro" id="IPR039426">
    <property type="entry name" value="TonB-dep_rcpt-like"/>
</dbReference>
<dbReference type="Pfam" id="PF07715">
    <property type="entry name" value="Plug"/>
    <property type="match status" value="1"/>
</dbReference>
<dbReference type="PANTHER" id="PTHR32552:SF89">
    <property type="entry name" value="CATECHOLATE SIDEROPHORE RECEPTOR FIU"/>
    <property type="match status" value="1"/>
</dbReference>
<comment type="subcellular location">
    <subcellularLocation>
        <location evidence="1 12">Cell outer membrane</location>
        <topology evidence="1 12">Multi-pass membrane protein</topology>
    </subcellularLocation>
</comment>
<evidence type="ECO:0000256" key="7">
    <source>
        <dbReference type="ARBA" id="ARBA00023004"/>
    </source>
</evidence>
<evidence type="ECO:0000256" key="11">
    <source>
        <dbReference type="ARBA" id="ARBA00023237"/>
    </source>
</evidence>
<name>A0A653S5N5_9FLAO</name>
<dbReference type="AlphaFoldDB" id="A0A653S5N5"/>
<keyword evidence="11 12" id="KW-0998">Cell outer membrane</keyword>
<dbReference type="InterPro" id="IPR037066">
    <property type="entry name" value="Plug_dom_sf"/>
</dbReference>
<feature type="domain" description="TonB-dependent receptor-like beta-barrel" evidence="14">
    <location>
        <begin position="364"/>
        <end position="848"/>
    </location>
</feature>
<evidence type="ECO:0000256" key="6">
    <source>
        <dbReference type="ARBA" id="ARBA00022729"/>
    </source>
</evidence>
<evidence type="ECO:0000256" key="5">
    <source>
        <dbReference type="ARBA" id="ARBA00022692"/>
    </source>
</evidence>
<dbReference type="Proteomes" id="UP000430202">
    <property type="component" value="Unassembled WGS sequence"/>
</dbReference>
<dbReference type="SUPFAM" id="SSF56935">
    <property type="entry name" value="Porins"/>
    <property type="match status" value="1"/>
</dbReference>
<accession>A0A653S5N5</accession>
<evidence type="ECO:0000313" key="17">
    <source>
        <dbReference type="Proteomes" id="UP000430202"/>
    </source>
</evidence>
<sequence>MKTNNQPNSTSKSFLQLRIGTSTMFLLLSLLYVFNSWASTNHSFDDVLQESTITGTIKDERGEPLPGATVQVVNTTIGSVSDFDGNYTITIPNAATKLLFSYSGFAQQEVLIEGKTTIDITLIESALSLEEVVLTGTTNPRKKIESSVAISTLSVKEMESRVIRNSADLLKSVPGLWVESTGGDGPGNVRVRGFPDGGYAFMGIMEDGLPVFQAGTNSIPSPDQFFKVDATIKQSEAIRGGTAPIIMQGAAGALVNNITKTGGNEFEGLVKISTSPNQDMYRLDLNLGGPISEGLHYNIGGFLRTDDGVYDYGYAANKGGQIKANVVKYLDKGSIRVYTKFIHENVNWNLTSPYIFNKNGDLGDVPGFDNKKDGAGLNGADTQYSYTLPSGEVVERDVQDGFYTNLISGGFEFKHELGNNWFFKNNFRIDDITHNNDTDILTDITTLDTNNSYFYTDGTQVADVANLNGNGLGMGAVIIASDNKYKNLINRLEISKRGDKNGLTIGLEYFKYQLESSSSQALVTKELTHAPRLLIANDPNASAFLPVALLAPGGITQADGTENTFSIYITDELEVSDKLRIDTGFRYDHKSLKGNNFGKEGSSIFAGGAGYTIGDPVAFDESQGNWVASIGLNYKFNEGFALFARGSRGYNGLKLGDFTADAADPTALSELDTRVIRQGEVGFKYSSPSFGLFSSLIYADVNNLAKSIAIPGPSGLVSQQIFISSRTISAEIEASYKIDKNFNLRLITTIQDPEYTDLTFTANEGTFVEGQTFDWAGNTAERVPKLTADMTINYSAKKLNAFTGLRYYSKRWSTPANNVELKGFSEVYVGAGYNFSKSLNLNFNVANLFNSIQLTEGNTRGDQFVDIDTIDGTPRLGRRNLPRTFFINMTYKF</sequence>
<dbReference type="InterPro" id="IPR012910">
    <property type="entry name" value="Plug_dom"/>
</dbReference>
<dbReference type="Pfam" id="PF13715">
    <property type="entry name" value="CarbopepD_reg_2"/>
    <property type="match status" value="1"/>
</dbReference>
<evidence type="ECO:0000259" key="15">
    <source>
        <dbReference type="Pfam" id="PF07715"/>
    </source>
</evidence>
<evidence type="ECO:0000256" key="8">
    <source>
        <dbReference type="ARBA" id="ARBA00023065"/>
    </source>
</evidence>
<keyword evidence="10 12" id="KW-0472">Membrane</keyword>
<feature type="domain" description="TonB-dependent receptor plug" evidence="15">
    <location>
        <begin position="143"/>
        <end position="253"/>
    </location>
</feature>
<dbReference type="EMBL" id="CABWLR010000003">
    <property type="protein sequence ID" value="VXB60332.1"/>
    <property type="molecule type" value="Genomic_DNA"/>
</dbReference>
<evidence type="ECO:0000256" key="13">
    <source>
        <dbReference type="RuleBase" id="RU003357"/>
    </source>
</evidence>
<evidence type="ECO:0000256" key="3">
    <source>
        <dbReference type="ARBA" id="ARBA00022452"/>
    </source>
</evidence>
<evidence type="ECO:0000256" key="12">
    <source>
        <dbReference type="PROSITE-ProRule" id="PRU01360"/>
    </source>
</evidence>
<dbReference type="RefSeq" id="WP_159302790.1">
    <property type="nucleotide sequence ID" value="NZ_LR733271.1"/>
</dbReference>
<evidence type="ECO:0008006" key="18">
    <source>
        <dbReference type="Google" id="ProtNLM"/>
    </source>
</evidence>
<gene>
    <name evidence="16" type="ORF">MARI151_30122</name>
</gene>
<dbReference type="SUPFAM" id="SSF49464">
    <property type="entry name" value="Carboxypeptidase regulatory domain-like"/>
    <property type="match status" value="1"/>
</dbReference>
<keyword evidence="7" id="KW-0408">Iron</keyword>
<evidence type="ECO:0000256" key="4">
    <source>
        <dbReference type="ARBA" id="ARBA00022496"/>
    </source>
</evidence>
<reference evidence="16 17" key="1">
    <citation type="submission" date="2019-10" db="EMBL/GenBank/DDBJ databases">
        <authorList>
            <person name="Karimi E."/>
        </authorList>
    </citation>
    <scope>NUCLEOTIDE SEQUENCE [LARGE SCALE GENOMIC DNA]</scope>
    <source>
        <strain evidence="16">Maribacter sp. 151</strain>
    </source>
</reference>
<dbReference type="Pfam" id="PF00593">
    <property type="entry name" value="TonB_dep_Rec_b-barrel"/>
    <property type="match status" value="1"/>
</dbReference>
<organism evidence="16 17">
    <name type="scientific">Maribacter litoralis</name>
    <dbReference type="NCBI Taxonomy" id="2059726"/>
    <lineage>
        <taxon>Bacteria</taxon>
        <taxon>Pseudomonadati</taxon>
        <taxon>Bacteroidota</taxon>
        <taxon>Flavobacteriia</taxon>
        <taxon>Flavobacteriales</taxon>
        <taxon>Flavobacteriaceae</taxon>
        <taxon>Maribacter</taxon>
    </lineage>
</organism>
<dbReference type="InterPro" id="IPR036942">
    <property type="entry name" value="Beta-barrel_TonB_sf"/>
</dbReference>
<keyword evidence="6" id="KW-0732">Signal</keyword>
<dbReference type="InterPro" id="IPR008969">
    <property type="entry name" value="CarboxyPept-like_regulatory"/>
</dbReference>
<proteinExistence type="inferred from homology"/>
<protein>
    <recommendedName>
        <fullName evidence="18">Outer membrane receptor proteins, mostly Fe transport</fullName>
    </recommendedName>
</protein>
<dbReference type="Gene3D" id="2.60.40.1120">
    <property type="entry name" value="Carboxypeptidase-like, regulatory domain"/>
    <property type="match status" value="1"/>
</dbReference>
<dbReference type="GO" id="GO:0009279">
    <property type="term" value="C:cell outer membrane"/>
    <property type="evidence" value="ECO:0007669"/>
    <property type="project" value="UniProtKB-SubCell"/>
</dbReference>
<dbReference type="GO" id="GO:0015344">
    <property type="term" value="F:siderophore uptake transmembrane transporter activity"/>
    <property type="evidence" value="ECO:0007669"/>
    <property type="project" value="TreeGrafter"/>
</dbReference>
<keyword evidence="5 12" id="KW-0812">Transmembrane</keyword>
<keyword evidence="9 13" id="KW-0798">TonB box</keyword>
<evidence type="ECO:0000256" key="9">
    <source>
        <dbReference type="ARBA" id="ARBA00023077"/>
    </source>
</evidence>
<keyword evidence="4" id="KW-0410">Iron transport</keyword>
<dbReference type="Gene3D" id="2.170.130.10">
    <property type="entry name" value="TonB-dependent receptor, plug domain"/>
    <property type="match status" value="1"/>
</dbReference>
<evidence type="ECO:0000259" key="14">
    <source>
        <dbReference type="Pfam" id="PF00593"/>
    </source>
</evidence>
<keyword evidence="17" id="KW-1185">Reference proteome</keyword>
<keyword evidence="8" id="KW-0406">Ion transport</keyword>
<dbReference type="PROSITE" id="PS52016">
    <property type="entry name" value="TONB_DEPENDENT_REC_3"/>
    <property type="match status" value="1"/>
</dbReference>
<comment type="similarity">
    <text evidence="12 13">Belongs to the TonB-dependent receptor family.</text>
</comment>
<evidence type="ECO:0000256" key="2">
    <source>
        <dbReference type="ARBA" id="ARBA00022448"/>
    </source>
</evidence>
<dbReference type="InterPro" id="IPR000531">
    <property type="entry name" value="Beta-barrel_TonB"/>
</dbReference>
<dbReference type="PANTHER" id="PTHR32552">
    <property type="entry name" value="FERRICHROME IRON RECEPTOR-RELATED"/>
    <property type="match status" value="1"/>
</dbReference>
<evidence type="ECO:0000256" key="1">
    <source>
        <dbReference type="ARBA" id="ARBA00004571"/>
    </source>
</evidence>
<evidence type="ECO:0000256" key="10">
    <source>
        <dbReference type="ARBA" id="ARBA00023136"/>
    </source>
</evidence>